<dbReference type="Proteomes" id="UP000006163">
    <property type="component" value="Plasmid VS116_cp32-2-7"/>
</dbReference>
<dbReference type="HOGENOM" id="CLU_3165320_0_0_12"/>
<protein>
    <submittedName>
        <fullName evidence="1">Uncharacterized protein</fullName>
    </submittedName>
</protein>
<keyword evidence="2" id="KW-1185">Reference proteome</keyword>
<keyword evidence="1" id="KW-0614">Plasmid</keyword>
<geneLocation type="plasmid" evidence="1 2">
    <name>VS116_cp32-2-7</name>
</geneLocation>
<organism evidence="1 2">
    <name type="scientific">Borreliella valaisiana VS116</name>
    <dbReference type="NCBI Taxonomy" id="445987"/>
    <lineage>
        <taxon>Bacteria</taxon>
        <taxon>Pseudomonadati</taxon>
        <taxon>Spirochaetota</taxon>
        <taxon>Spirochaetia</taxon>
        <taxon>Spirochaetales</taxon>
        <taxon>Borreliaceae</taxon>
        <taxon>Borreliella</taxon>
    </lineage>
</organism>
<name>C0R8B9_BORVA</name>
<gene>
    <name evidence="1" type="ORF">BVAVS116_O0008</name>
</gene>
<proteinExistence type="predicted"/>
<sequence length="47" mass="5363">MLYARKLSVNGSYSTNDGTNTNDFVKKVIDDALKNIEEELKKLDDKK</sequence>
<evidence type="ECO:0000313" key="2">
    <source>
        <dbReference type="Proteomes" id="UP000006163"/>
    </source>
</evidence>
<dbReference type="AlphaFoldDB" id="C0R8B9"/>
<evidence type="ECO:0000313" key="1">
    <source>
        <dbReference type="EMBL" id="ACN52739.1"/>
    </source>
</evidence>
<dbReference type="EMBL" id="CP001434">
    <property type="protein sequence ID" value="ACN52739.1"/>
    <property type="molecule type" value="Genomic_DNA"/>
</dbReference>
<accession>C0R8B9</accession>
<reference evidence="1 2" key="1">
    <citation type="journal article" date="2012" name="J. Bacteriol.">
        <title>Whole-Genome Sequences of Borrelia bissettii, Borrelia valaisiana, and Borrelia spielmanii.</title>
        <authorList>
            <person name="Schutzer S.E."/>
            <person name="Fraser-Liggett C.M."/>
            <person name="Qiu W.G."/>
            <person name="Kraiczy P."/>
            <person name="Mongodin E.F."/>
            <person name="Dunn J.J."/>
            <person name="Luft B.J."/>
            <person name="Casjens S.R."/>
        </authorList>
    </citation>
    <scope>NUCLEOTIDE SEQUENCE [LARGE SCALE GENOMIC DNA]</scope>
    <source>
        <strain evidence="1 2">VS116</strain>
        <plasmid evidence="1">VS116_cp32-2-7</plasmid>
    </source>
</reference>